<dbReference type="Gene3D" id="1.10.10.10">
    <property type="entry name" value="Winged helix-like DNA-binding domain superfamily/Winged helix DNA-binding domain"/>
    <property type="match status" value="1"/>
</dbReference>
<dbReference type="SMART" id="SM00344">
    <property type="entry name" value="HTH_ASNC"/>
    <property type="match status" value="1"/>
</dbReference>
<name>A0A3G9IVF5_9BACL</name>
<dbReference type="GO" id="GO:0005829">
    <property type="term" value="C:cytosol"/>
    <property type="evidence" value="ECO:0007669"/>
    <property type="project" value="TreeGrafter"/>
</dbReference>
<dbReference type="GO" id="GO:0043200">
    <property type="term" value="P:response to amino acid"/>
    <property type="evidence" value="ECO:0007669"/>
    <property type="project" value="TreeGrafter"/>
</dbReference>
<dbReference type="InterPro" id="IPR019888">
    <property type="entry name" value="Tscrpt_reg_AsnC-like"/>
</dbReference>
<dbReference type="AlphaFoldDB" id="A0A3G9IVF5"/>
<dbReference type="GO" id="GO:0043565">
    <property type="term" value="F:sequence-specific DNA binding"/>
    <property type="evidence" value="ECO:0007669"/>
    <property type="project" value="InterPro"/>
</dbReference>
<dbReference type="EMBL" id="AP019308">
    <property type="protein sequence ID" value="BBH22790.1"/>
    <property type="molecule type" value="Genomic_DNA"/>
</dbReference>
<dbReference type="InterPro" id="IPR036390">
    <property type="entry name" value="WH_DNA-bd_sf"/>
</dbReference>
<evidence type="ECO:0000313" key="6">
    <source>
        <dbReference type="Proteomes" id="UP000275368"/>
    </source>
</evidence>
<dbReference type="PANTHER" id="PTHR30154:SF34">
    <property type="entry name" value="TRANSCRIPTIONAL REGULATOR AZLB"/>
    <property type="match status" value="1"/>
</dbReference>
<protein>
    <submittedName>
        <fullName evidence="5">Putative HTH-type transcriptional regulator YwrC</fullName>
    </submittedName>
</protein>
<dbReference type="InterPro" id="IPR036388">
    <property type="entry name" value="WH-like_DNA-bd_sf"/>
</dbReference>
<organism evidence="5 6">
    <name type="scientific">Paenibacillus baekrokdamisoli</name>
    <dbReference type="NCBI Taxonomy" id="1712516"/>
    <lineage>
        <taxon>Bacteria</taxon>
        <taxon>Bacillati</taxon>
        <taxon>Bacillota</taxon>
        <taxon>Bacilli</taxon>
        <taxon>Bacillales</taxon>
        <taxon>Paenibacillaceae</taxon>
        <taxon>Paenibacillus</taxon>
    </lineage>
</organism>
<dbReference type="PANTHER" id="PTHR30154">
    <property type="entry name" value="LEUCINE-RESPONSIVE REGULATORY PROTEIN"/>
    <property type="match status" value="1"/>
</dbReference>
<keyword evidence="3" id="KW-0804">Transcription</keyword>
<dbReference type="RefSeq" id="WP_125666465.1">
    <property type="nucleotide sequence ID" value="NZ_AP019308.1"/>
</dbReference>
<keyword evidence="1" id="KW-0805">Transcription regulation</keyword>
<reference evidence="5 6" key="1">
    <citation type="submission" date="2018-11" db="EMBL/GenBank/DDBJ databases">
        <title>Complete genome sequence of Paenibacillus baekrokdamisoli strain KCTC 33723.</title>
        <authorList>
            <person name="Kang S.W."/>
            <person name="Lee K.C."/>
            <person name="Kim K.K."/>
            <person name="Kim J.S."/>
            <person name="Kim D.S."/>
            <person name="Ko S.H."/>
            <person name="Yang S.H."/>
            <person name="Lee J.S."/>
        </authorList>
    </citation>
    <scope>NUCLEOTIDE SEQUENCE [LARGE SCALE GENOMIC DNA]</scope>
    <source>
        <strain evidence="5 6">KCTC 33723</strain>
    </source>
</reference>
<dbReference type="InterPro" id="IPR000485">
    <property type="entry name" value="AsnC-type_HTH_dom"/>
</dbReference>
<dbReference type="InterPro" id="IPR019887">
    <property type="entry name" value="Tscrpt_reg_AsnC/Lrp_C"/>
</dbReference>
<dbReference type="KEGG" id="pbk:Back11_41350"/>
<keyword evidence="2" id="KW-0238">DNA-binding</keyword>
<dbReference type="Proteomes" id="UP000275368">
    <property type="component" value="Chromosome"/>
</dbReference>
<evidence type="ECO:0000256" key="2">
    <source>
        <dbReference type="ARBA" id="ARBA00023125"/>
    </source>
</evidence>
<dbReference type="SUPFAM" id="SSF46785">
    <property type="entry name" value="Winged helix' DNA-binding domain"/>
    <property type="match status" value="1"/>
</dbReference>
<dbReference type="InterPro" id="IPR011008">
    <property type="entry name" value="Dimeric_a/b-barrel"/>
</dbReference>
<keyword evidence="6" id="KW-1185">Reference proteome</keyword>
<gene>
    <name evidence="5" type="primary">ywrC</name>
    <name evidence="5" type="ORF">Back11_41350</name>
</gene>
<evidence type="ECO:0000256" key="3">
    <source>
        <dbReference type="ARBA" id="ARBA00023163"/>
    </source>
</evidence>
<accession>A0A3G9IVF5</accession>
<dbReference type="InterPro" id="IPR019885">
    <property type="entry name" value="Tscrpt_reg_HTH_AsnC-type_CS"/>
</dbReference>
<dbReference type="PRINTS" id="PR00033">
    <property type="entry name" value="HTHASNC"/>
</dbReference>
<dbReference type="Gene3D" id="3.30.70.920">
    <property type="match status" value="1"/>
</dbReference>
<dbReference type="Pfam" id="PF01037">
    <property type="entry name" value="AsnC_trans_reg"/>
    <property type="match status" value="1"/>
</dbReference>
<evidence type="ECO:0000256" key="1">
    <source>
        <dbReference type="ARBA" id="ARBA00023015"/>
    </source>
</evidence>
<dbReference type="InterPro" id="IPR011991">
    <property type="entry name" value="ArsR-like_HTH"/>
</dbReference>
<dbReference type="Pfam" id="PF13412">
    <property type="entry name" value="HTH_24"/>
    <property type="match status" value="1"/>
</dbReference>
<evidence type="ECO:0000259" key="4">
    <source>
        <dbReference type="PROSITE" id="PS50956"/>
    </source>
</evidence>
<dbReference type="SUPFAM" id="SSF54909">
    <property type="entry name" value="Dimeric alpha+beta barrel"/>
    <property type="match status" value="1"/>
</dbReference>
<dbReference type="PROSITE" id="PS50956">
    <property type="entry name" value="HTH_ASNC_2"/>
    <property type="match status" value="1"/>
</dbReference>
<sequence length="158" mass="17929">MPSPQEMPITKLDATDRKIIAMLHENSRISYTDLAKEIGLSRVSVQARVNALMEEGVIERFTIVINPERVGISVSAFFNVEVEPQFLHDVADQLAMEPPISSLYHMTGPTKLHMHGLFADNQEMQDFLKNKLYVLPGIMSVDTQVLINRFKSRMGMRL</sequence>
<dbReference type="OrthoDB" id="529868at2"/>
<evidence type="ECO:0000313" key="5">
    <source>
        <dbReference type="EMBL" id="BBH22790.1"/>
    </source>
</evidence>
<dbReference type="PROSITE" id="PS00519">
    <property type="entry name" value="HTH_ASNC_1"/>
    <property type="match status" value="1"/>
</dbReference>
<dbReference type="CDD" id="cd00090">
    <property type="entry name" value="HTH_ARSR"/>
    <property type="match status" value="1"/>
</dbReference>
<feature type="domain" description="HTH asnC-type" evidence="4">
    <location>
        <begin position="12"/>
        <end position="73"/>
    </location>
</feature>
<proteinExistence type="predicted"/>